<keyword evidence="3" id="KW-1185">Reference proteome</keyword>
<dbReference type="RefSeq" id="WP_305932201.1">
    <property type="nucleotide sequence ID" value="NZ_JAVAIM010000001.1"/>
</dbReference>
<protein>
    <recommendedName>
        <fullName evidence="4">DUF11 domain-containing protein</fullName>
    </recommendedName>
</protein>
<feature type="signal peptide" evidence="1">
    <location>
        <begin position="1"/>
        <end position="26"/>
    </location>
</feature>
<gene>
    <name evidence="2" type="ORF">Q9K02_06720</name>
</gene>
<name>A0ABT9HNY7_9SPHN</name>
<evidence type="ECO:0000256" key="1">
    <source>
        <dbReference type="SAM" id="SignalP"/>
    </source>
</evidence>
<evidence type="ECO:0000313" key="3">
    <source>
        <dbReference type="Proteomes" id="UP001240639"/>
    </source>
</evidence>
<evidence type="ECO:0000313" key="2">
    <source>
        <dbReference type="EMBL" id="MDP4574831.1"/>
    </source>
</evidence>
<dbReference type="Proteomes" id="UP001240639">
    <property type="component" value="Unassembled WGS sequence"/>
</dbReference>
<organism evidence="2 3">
    <name type="scientific">Qipengyuania profundimaris</name>
    <dbReference type="NCBI Taxonomy" id="3067652"/>
    <lineage>
        <taxon>Bacteria</taxon>
        <taxon>Pseudomonadati</taxon>
        <taxon>Pseudomonadota</taxon>
        <taxon>Alphaproteobacteria</taxon>
        <taxon>Sphingomonadales</taxon>
        <taxon>Erythrobacteraceae</taxon>
        <taxon>Qipengyuania</taxon>
    </lineage>
</organism>
<evidence type="ECO:0008006" key="4">
    <source>
        <dbReference type="Google" id="ProtNLM"/>
    </source>
</evidence>
<proteinExistence type="predicted"/>
<feature type="chain" id="PRO_5045684285" description="DUF11 domain-containing protein" evidence="1">
    <location>
        <begin position="27"/>
        <end position="324"/>
    </location>
</feature>
<comment type="caution">
    <text evidence="2">The sequence shown here is derived from an EMBL/GenBank/DDBJ whole genome shotgun (WGS) entry which is preliminary data.</text>
</comment>
<sequence>MKNHRHQLAASTLALATLLAASPALADGVPAGSIIENTATASYDDGGSTPRTVTSNTVEVQVDELLNVTTTWQDGSAVPVGNGTAVLTFEVTNTGNGPEAFNLTADPGRTGNDFDVTINAIVYDDGDGIYEEGVDIVISPGDPTPLLDPDEAITIFVIVSSPGGLTDGETSDVNLLAEAVTGTGAPGTTFAGQGEGGSDAVVGLTNADADADGSLIARVAQVSLVKSAIVADPFGGTEAVPGAIVTFTIVAEVTGTGSFDNFVITDDFPTFTSYEAGTLTLDGAALTDAADADAGEASATGISVDVGTVTSGNDYTVTFDVVVD</sequence>
<reference evidence="2 3" key="1">
    <citation type="submission" date="2023-08" db="EMBL/GenBank/DDBJ databases">
        <title>genomic of G39.</title>
        <authorList>
            <person name="Wang Y."/>
        </authorList>
    </citation>
    <scope>NUCLEOTIDE SEQUENCE [LARGE SCALE GENOMIC DNA]</scope>
    <source>
        <strain evidence="2 3">G39</strain>
    </source>
</reference>
<accession>A0ABT9HNY7</accession>
<keyword evidence="1" id="KW-0732">Signal</keyword>
<dbReference type="EMBL" id="JAVAIM010000001">
    <property type="protein sequence ID" value="MDP4574831.1"/>
    <property type="molecule type" value="Genomic_DNA"/>
</dbReference>